<organism evidence="1 2">
    <name type="scientific">Entomophthora muscae</name>
    <dbReference type="NCBI Taxonomy" id="34485"/>
    <lineage>
        <taxon>Eukaryota</taxon>
        <taxon>Fungi</taxon>
        <taxon>Fungi incertae sedis</taxon>
        <taxon>Zoopagomycota</taxon>
        <taxon>Entomophthoromycotina</taxon>
        <taxon>Entomophthoromycetes</taxon>
        <taxon>Entomophthorales</taxon>
        <taxon>Entomophthoraceae</taxon>
        <taxon>Entomophthora</taxon>
    </lineage>
</organism>
<gene>
    <name evidence="1" type="ORF">DSO57_1030308</name>
</gene>
<protein>
    <submittedName>
        <fullName evidence="1">Uncharacterized protein</fullName>
    </submittedName>
</protein>
<dbReference type="Proteomes" id="UP001165960">
    <property type="component" value="Unassembled WGS sequence"/>
</dbReference>
<reference evidence="1" key="1">
    <citation type="submission" date="2022-04" db="EMBL/GenBank/DDBJ databases">
        <title>Genome of the entomopathogenic fungus Entomophthora muscae.</title>
        <authorList>
            <person name="Elya C."/>
            <person name="Lovett B.R."/>
            <person name="Lee E."/>
            <person name="Macias A.M."/>
            <person name="Hajek A.E."/>
            <person name="De Bivort B.L."/>
            <person name="Kasson M.T."/>
            <person name="De Fine Licht H.H."/>
            <person name="Stajich J.E."/>
        </authorList>
    </citation>
    <scope>NUCLEOTIDE SEQUENCE</scope>
    <source>
        <strain evidence="1">Berkeley</strain>
    </source>
</reference>
<keyword evidence="2" id="KW-1185">Reference proteome</keyword>
<name>A0ACC2TC79_9FUNG</name>
<evidence type="ECO:0000313" key="1">
    <source>
        <dbReference type="EMBL" id="KAJ9072147.1"/>
    </source>
</evidence>
<evidence type="ECO:0000313" key="2">
    <source>
        <dbReference type="Proteomes" id="UP001165960"/>
    </source>
</evidence>
<sequence>MKLVVLVGVCLGQSLDILEGNSINPLAYLIAVSKVLKSENVAKLLDQFGASSPQRLSNVTYVRPIDVETLQQSLEFSYIPMCPEKQVLIHECICSQEYTSIGFARDSEYRASATVSYHKKTQQAVVSYKYTTGLRNWLSNLDFLLGPLEGAPKGVMVHRGMLQYYQSIHNQTMKRVVNILKTQEVKSIVVTGYSLGASIATLSVPFWAKFKQNYNVPITVISYAGARTGNLQAKLYYESLGIPIMRYTNRDDIIPMLPPRTLGYVHAGLEIHERRSAIPGRTELVVCSQDYEEDPKCSYGEPGLRSITRHFTPFNNFPILPPYCSLDAIANFNRPTRYEPNP</sequence>
<comment type="caution">
    <text evidence="1">The sequence shown here is derived from an EMBL/GenBank/DDBJ whole genome shotgun (WGS) entry which is preliminary data.</text>
</comment>
<proteinExistence type="predicted"/>
<dbReference type="EMBL" id="QTSX02003047">
    <property type="protein sequence ID" value="KAJ9072147.1"/>
    <property type="molecule type" value="Genomic_DNA"/>
</dbReference>
<accession>A0ACC2TC79</accession>